<keyword evidence="9" id="KW-0676">Redox-active center</keyword>
<comment type="caution">
    <text evidence="12">The sequence shown here is derived from an EMBL/GenBank/DDBJ whole genome shotgun (WGS) entry which is preliminary data.</text>
</comment>
<comment type="subcellular location">
    <subcellularLocation>
        <location evidence="1">Membrane</location>
        <topology evidence="1">Multi-pass membrane protein</topology>
    </subcellularLocation>
</comment>
<dbReference type="CDD" id="cd12916">
    <property type="entry name" value="VKOR_1"/>
    <property type="match status" value="1"/>
</dbReference>
<protein>
    <submittedName>
        <fullName evidence="12">Vitamin K epoxide reductase</fullName>
    </submittedName>
</protein>
<evidence type="ECO:0000256" key="3">
    <source>
        <dbReference type="ARBA" id="ARBA00022692"/>
    </source>
</evidence>
<dbReference type="InterPro" id="IPR038354">
    <property type="entry name" value="VKOR_sf"/>
</dbReference>
<keyword evidence="3 10" id="KW-0812">Transmembrane</keyword>
<dbReference type="GO" id="GO:0048038">
    <property type="term" value="F:quinone binding"/>
    <property type="evidence" value="ECO:0007669"/>
    <property type="project" value="UniProtKB-KW"/>
</dbReference>
<dbReference type="SMART" id="SM00756">
    <property type="entry name" value="VKc"/>
    <property type="match status" value="1"/>
</dbReference>
<dbReference type="GO" id="GO:0016020">
    <property type="term" value="C:membrane"/>
    <property type="evidence" value="ECO:0007669"/>
    <property type="project" value="UniProtKB-SubCell"/>
</dbReference>
<dbReference type="Gene3D" id="1.20.1440.130">
    <property type="entry name" value="VKOR domain"/>
    <property type="match status" value="1"/>
</dbReference>
<accession>A0A0G0Q5Q6</accession>
<evidence type="ECO:0000256" key="4">
    <source>
        <dbReference type="ARBA" id="ARBA00022719"/>
    </source>
</evidence>
<keyword evidence="7 10" id="KW-0472">Membrane</keyword>
<evidence type="ECO:0000256" key="6">
    <source>
        <dbReference type="ARBA" id="ARBA00023002"/>
    </source>
</evidence>
<feature type="transmembrane region" description="Helical" evidence="10">
    <location>
        <begin position="57"/>
        <end position="76"/>
    </location>
</feature>
<comment type="similarity">
    <text evidence="2">Belongs to the VKOR family.</text>
</comment>
<sequence>MSKGGILKILLLLFSLGVLISSYLYISKVVNAPVICPDTGCQVIADSPYSYFIGQPVALWGLMYFLGMFVITVLLIKKELHLLKSLYYVGVIVGVLFTLYLRYVEFFKVGAICVWCWASVVVMIGIIVFTLKMYSADRTK</sequence>
<evidence type="ECO:0000313" key="12">
    <source>
        <dbReference type="EMBL" id="KKR05745.1"/>
    </source>
</evidence>
<dbReference type="InterPro" id="IPR012932">
    <property type="entry name" value="VKOR"/>
</dbReference>
<evidence type="ECO:0000256" key="10">
    <source>
        <dbReference type="SAM" id="Phobius"/>
    </source>
</evidence>
<feature type="domain" description="Vitamin K epoxide reductase" evidence="11">
    <location>
        <begin position="3"/>
        <end position="134"/>
    </location>
</feature>
<evidence type="ECO:0000256" key="9">
    <source>
        <dbReference type="ARBA" id="ARBA00023284"/>
    </source>
</evidence>
<name>A0A0G0Q5Q6_9BACT</name>
<evidence type="ECO:0000256" key="1">
    <source>
        <dbReference type="ARBA" id="ARBA00004141"/>
    </source>
</evidence>
<dbReference type="AlphaFoldDB" id="A0A0G0Q5Q6"/>
<dbReference type="GO" id="GO:0016491">
    <property type="term" value="F:oxidoreductase activity"/>
    <property type="evidence" value="ECO:0007669"/>
    <property type="project" value="UniProtKB-KW"/>
</dbReference>
<organism evidence="12 13">
    <name type="scientific">candidate division WS6 bacterium GW2011_GWF2_39_15</name>
    <dbReference type="NCBI Taxonomy" id="1619100"/>
    <lineage>
        <taxon>Bacteria</taxon>
        <taxon>Candidatus Dojkabacteria</taxon>
    </lineage>
</organism>
<reference evidence="12 13" key="1">
    <citation type="journal article" date="2015" name="Nature">
        <title>rRNA introns, odd ribosomes, and small enigmatic genomes across a large radiation of phyla.</title>
        <authorList>
            <person name="Brown C.T."/>
            <person name="Hug L.A."/>
            <person name="Thomas B.C."/>
            <person name="Sharon I."/>
            <person name="Castelle C.J."/>
            <person name="Singh A."/>
            <person name="Wilkins M.J."/>
            <person name="Williams K.H."/>
            <person name="Banfield J.F."/>
        </authorList>
    </citation>
    <scope>NUCLEOTIDE SEQUENCE [LARGE SCALE GENOMIC DNA]</scope>
</reference>
<evidence type="ECO:0000256" key="7">
    <source>
        <dbReference type="ARBA" id="ARBA00023136"/>
    </source>
</evidence>
<evidence type="ECO:0000256" key="5">
    <source>
        <dbReference type="ARBA" id="ARBA00022989"/>
    </source>
</evidence>
<keyword evidence="8" id="KW-1015">Disulfide bond</keyword>
<evidence type="ECO:0000256" key="8">
    <source>
        <dbReference type="ARBA" id="ARBA00023157"/>
    </source>
</evidence>
<feature type="transmembrane region" description="Helical" evidence="10">
    <location>
        <begin position="7"/>
        <end position="26"/>
    </location>
</feature>
<evidence type="ECO:0000259" key="11">
    <source>
        <dbReference type="SMART" id="SM00756"/>
    </source>
</evidence>
<gene>
    <name evidence="12" type="ORF">UT34_C0002G0252</name>
</gene>
<evidence type="ECO:0000256" key="2">
    <source>
        <dbReference type="ARBA" id="ARBA00006214"/>
    </source>
</evidence>
<keyword evidence="5 10" id="KW-1133">Transmembrane helix</keyword>
<keyword evidence="4" id="KW-0874">Quinone</keyword>
<dbReference type="Proteomes" id="UP000034799">
    <property type="component" value="Unassembled WGS sequence"/>
</dbReference>
<evidence type="ECO:0000313" key="13">
    <source>
        <dbReference type="Proteomes" id="UP000034799"/>
    </source>
</evidence>
<dbReference type="EMBL" id="LBWK01000002">
    <property type="protein sequence ID" value="KKR05745.1"/>
    <property type="molecule type" value="Genomic_DNA"/>
</dbReference>
<dbReference type="Pfam" id="PF07884">
    <property type="entry name" value="VKOR"/>
    <property type="match status" value="1"/>
</dbReference>
<dbReference type="STRING" id="1619100.UT34_C0002G0252"/>
<feature type="transmembrane region" description="Helical" evidence="10">
    <location>
        <begin position="109"/>
        <end position="131"/>
    </location>
</feature>
<dbReference type="InterPro" id="IPR044698">
    <property type="entry name" value="VKOR/LTO1"/>
</dbReference>
<feature type="transmembrane region" description="Helical" evidence="10">
    <location>
        <begin position="85"/>
        <end position="103"/>
    </location>
</feature>
<proteinExistence type="inferred from homology"/>
<keyword evidence="6" id="KW-0560">Oxidoreductase</keyword>